<feature type="region of interest" description="Disordered" evidence="1">
    <location>
        <begin position="48"/>
        <end position="71"/>
    </location>
</feature>
<name>A0AAD8SKT9_LOLMU</name>
<evidence type="ECO:0000256" key="1">
    <source>
        <dbReference type="SAM" id="MobiDB-lite"/>
    </source>
</evidence>
<gene>
    <name evidence="2" type="ORF">QYE76_070782</name>
</gene>
<dbReference type="Proteomes" id="UP001231189">
    <property type="component" value="Unassembled WGS sequence"/>
</dbReference>
<accession>A0AAD8SKT9</accession>
<sequence>MNASPNQPRVPLRLKRTQRRRYRLRLLQRCEAATATISATSSSPIRLNRTSITTPEPRFAGVEDESGDRSHPTVRRIVEEMRLTLVGILVGGIQKRRSQKPPILHSLSPAFRRKMEIVIDLVSDRLRRPSRKNQGEPPHLQHLLLCPRIAGNPSSVTRRTCSAADLFSGDAPVAIWENQPHHGTQRVARIR</sequence>
<comment type="caution">
    <text evidence="2">The sequence shown here is derived from an EMBL/GenBank/DDBJ whole genome shotgun (WGS) entry which is preliminary data.</text>
</comment>
<evidence type="ECO:0000313" key="3">
    <source>
        <dbReference type="Proteomes" id="UP001231189"/>
    </source>
</evidence>
<keyword evidence="3" id="KW-1185">Reference proteome</keyword>
<dbReference type="AlphaFoldDB" id="A0AAD8SKT9"/>
<proteinExistence type="predicted"/>
<evidence type="ECO:0000313" key="2">
    <source>
        <dbReference type="EMBL" id="KAK1652977.1"/>
    </source>
</evidence>
<organism evidence="2 3">
    <name type="scientific">Lolium multiflorum</name>
    <name type="common">Italian ryegrass</name>
    <name type="synonym">Lolium perenne subsp. multiflorum</name>
    <dbReference type="NCBI Taxonomy" id="4521"/>
    <lineage>
        <taxon>Eukaryota</taxon>
        <taxon>Viridiplantae</taxon>
        <taxon>Streptophyta</taxon>
        <taxon>Embryophyta</taxon>
        <taxon>Tracheophyta</taxon>
        <taxon>Spermatophyta</taxon>
        <taxon>Magnoliopsida</taxon>
        <taxon>Liliopsida</taxon>
        <taxon>Poales</taxon>
        <taxon>Poaceae</taxon>
        <taxon>BOP clade</taxon>
        <taxon>Pooideae</taxon>
        <taxon>Poodae</taxon>
        <taxon>Poeae</taxon>
        <taxon>Poeae Chloroplast Group 2 (Poeae type)</taxon>
        <taxon>Loliodinae</taxon>
        <taxon>Loliinae</taxon>
        <taxon>Lolium</taxon>
    </lineage>
</organism>
<protein>
    <submittedName>
        <fullName evidence="2">Uncharacterized protein</fullName>
    </submittedName>
</protein>
<dbReference type="EMBL" id="JAUUTY010000004">
    <property type="protein sequence ID" value="KAK1652977.1"/>
    <property type="molecule type" value="Genomic_DNA"/>
</dbReference>
<reference evidence="2" key="1">
    <citation type="submission" date="2023-07" db="EMBL/GenBank/DDBJ databases">
        <title>A chromosome-level genome assembly of Lolium multiflorum.</title>
        <authorList>
            <person name="Chen Y."/>
            <person name="Copetti D."/>
            <person name="Kolliker R."/>
            <person name="Studer B."/>
        </authorList>
    </citation>
    <scope>NUCLEOTIDE SEQUENCE</scope>
    <source>
        <strain evidence="2">02402/16</strain>
        <tissue evidence="2">Leaf</tissue>
    </source>
</reference>